<dbReference type="GO" id="GO:0005886">
    <property type="term" value="C:plasma membrane"/>
    <property type="evidence" value="ECO:0007669"/>
    <property type="project" value="UniProtKB-ARBA"/>
</dbReference>
<evidence type="ECO:0000256" key="7">
    <source>
        <dbReference type="ARBA" id="ARBA00023136"/>
    </source>
</evidence>
<dbReference type="InterPro" id="IPR052672">
    <property type="entry name" value="Type1_Cytokine_Rcpt_Type2"/>
</dbReference>
<reference evidence="15" key="1">
    <citation type="submission" date="2018-06" db="EMBL/GenBank/DDBJ databases">
        <title>Genome assembly of Danube salmon.</title>
        <authorList>
            <person name="Macqueen D.J."/>
            <person name="Gundappa M.K."/>
        </authorList>
    </citation>
    <scope>NUCLEOTIDE SEQUENCE [LARGE SCALE GENOMIC DNA]</scope>
</reference>
<feature type="transmembrane region" description="Helical" evidence="11">
    <location>
        <begin position="519"/>
        <end position="540"/>
    </location>
</feature>
<dbReference type="SUPFAM" id="SSF49265">
    <property type="entry name" value="Fibronectin type III"/>
    <property type="match status" value="3"/>
</dbReference>
<keyword evidence="5" id="KW-0677">Repeat</keyword>
<keyword evidence="9" id="KW-0325">Glycoprotein</keyword>
<feature type="domain" description="Fibronectin type-III" evidence="13">
    <location>
        <begin position="124"/>
        <end position="218"/>
    </location>
</feature>
<comment type="subcellular location">
    <subcellularLocation>
        <location evidence="1">Membrane</location>
        <topology evidence="1">Single-pass type I membrane protein</topology>
    </subcellularLocation>
</comment>
<feature type="chain" id="PRO_5021199832" evidence="12">
    <location>
        <begin position="23"/>
        <end position="665"/>
    </location>
</feature>
<keyword evidence="15" id="KW-1185">Reference proteome</keyword>
<feature type="domain" description="Fibronectin type-III" evidence="13">
    <location>
        <begin position="321"/>
        <end position="426"/>
    </location>
</feature>
<dbReference type="InterPro" id="IPR036116">
    <property type="entry name" value="FN3_sf"/>
</dbReference>
<sequence>MAWPRVPCLLLILLLLLHTCLPQPGPPSPPSAPQCHIPYTEERQEDIHCFWEPGQDPQIPTSYSLHWNSTEGISSAVEGTNVSGVIPRKLYTSYSDLTVLVRAANQHGSAMSTVAAFNTGDIKKPPTPEVTHHSHQPLEIYWTLQCDDQGSSDQLCEVQYHTQDQQDWTQEKDILRSFLLLTPRPYTVYEFQVRCACEGPQALMSDWSSVYTAKSSESAPVKALDVWSDCGVISELSQCALMWKEMPTWLAHGKVLGYVVTLSHSNGTVEVVDMSTSEPGGLCVCQEKRCRFTPSLRGVSGVDVSVYNSQGATKPAPLALPTSDLQVPELSFTVNLKIFSLNVSWSLPPQPIENMDEYVVQYKQVGLPPTQGFDWIKVHKNDTSIILRGDFENHTAYNVSLFAVFINRSCLLASAISYSLHGLPPKVTEFKVQHISDSNVTLSWQHTSLTQSKGLILCYQLVLNNFTVYNVSGDQNYLHLLGLTSGHHQVWIRAETKAGLGPSETINFSTENGHGYTKYLVAGIIVGMLLLIIIIIIISIQMKTCAKVPDPSNSKLLQQIKLQLNSSLMAICSPLESNPKISELEVVENPFWDAKASPDGQTEGMVGEERTHKRTDDEAEKEEDADEGYSKIIDTDEEERDGGESESLLEDDHLGYEKHFMPVDV</sequence>
<dbReference type="AlphaFoldDB" id="A0A4W5REI3"/>
<evidence type="ECO:0000256" key="5">
    <source>
        <dbReference type="ARBA" id="ARBA00022737"/>
    </source>
</evidence>
<dbReference type="Ensembl" id="ENSHHUT00000085373.1">
    <property type="protein sequence ID" value="ENSHHUP00000082759.1"/>
    <property type="gene ID" value="ENSHHUG00000048051.1"/>
</dbReference>
<dbReference type="Proteomes" id="UP000314982">
    <property type="component" value="Unassembled WGS sequence"/>
</dbReference>
<feature type="compositionally biased region" description="Acidic residues" evidence="10">
    <location>
        <begin position="617"/>
        <end position="627"/>
    </location>
</feature>
<evidence type="ECO:0000313" key="15">
    <source>
        <dbReference type="Proteomes" id="UP000314982"/>
    </source>
</evidence>
<evidence type="ECO:0000256" key="9">
    <source>
        <dbReference type="ARBA" id="ARBA00023180"/>
    </source>
</evidence>
<keyword evidence="6 11" id="KW-1133">Transmembrane helix</keyword>
<evidence type="ECO:0000256" key="11">
    <source>
        <dbReference type="SAM" id="Phobius"/>
    </source>
</evidence>
<dbReference type="PANTHER" id="PTHR48423:SF1">
    <property type="entry name" value="INTERLEUKIN-27 RECEPTOR SUBUNIT ALPHA"/>
    <property type="match status" value="1"/>
</dbReference>
<accession>A0A4W5REI3</accession>
<evidence type="ECO:0000256" key="1">
    <source>
        <dbReference type="ARBA" id="ARBA00004479"/>
    </source>
</evidence>
<evidence type="ECO:0000256" key="10">
    <source>
        <dbReference type="SAM" id="MobiDB-lite"/>
    </source>
</evidence>
<protein>
    <submittedName>
        <fullName evidence="14">Interleukin 12 receptor, beta 2a, like</fullName>
    </submittedName>
</protein>
<proteinExistence type="inferred from homology"/>
<dbReference type="STRING" id="62062.ENSHHUP00000082759"/>
<dbReference type="InterPro" id="IPR003961">
    <property type="entry name" value="FN3_dom"/>
</dbReference>
<evidence type="ECO:0000256" key="6">
    <source>
        <dbReference type="ARBA" id="ARBA00022989"/>
    </source>
</evidence>
<feature type="compositionally biased region" description="Basic and acidic residues" evidence="10">
    <location>
        <begin position="607"/>
        <end position="616"/>
    </location>
</feature>
<evidence type="ECO:0000256" key="12">
    <source>
        <dbReference type="SAM" id="SignalP"/>
    </source>
</evidence>
<keyword evidence="3 11" id="KW-0812">Transmembrane</keyword>
<feature type="signal peptide" evidence="12">
    <location>
        <begin position="1"/>
        <end position="22"/>
    </location>
</feature>
<keyword evidence="8" id="KW-0675">Receptor</keyword>
<dbReference type="GeneTree" id="ENSGT00940000155603"/>
<name>A0A4W5REI3_9TELE</name>
<dbReference type="PANTHER" id="PTHR48423">
    <property type="entry name" value="INTERLEUKIN-27 RECEPTOR SUBUNIT ALPHA"/>
    <property type="match status" value="1"/>
</dbReference>
<feature type="compositionally biased region" description="Basic and acidic residues" evidence="10">
    <location>
        <begin position="650"/>
        <end position="665"/>
    </location>
</feature>
<evidence type="ECO:0000256" key="8">
    <source>
        <dbReference type="ARBA" id="ARBA00023170"/>
    </source>
</evidence>
<comment type="similarity">
    <text evidence="2">Belongs to the type I cytokine receptor family. Type 2 subfamily.</text>
</comment>
<evidence type="ECO:0000256" key="2">
    <source>
        <dbReference type="ARBA" id="ARBA00008921"/>
    </source>
</evidence>
<dbReference type="SMART" id="SM00060">
    <property type="entry name" value="FN3"/>
    <property type="match status" value="3"/>
</dbReference>
<dbReference type="CDD" id="cd00063">
    <property type="entry name" value="FN3"/>
    <property type="match status" value="2"/>
</dbReference>
<evidence type="ECO:0000259" key="13">
    <source>
        <dbReference type="PROSITE" id="PS50853"/>
    </source>
</evidence>
<feature type="region of interest" description="Disordered" evidence="10">
    <location>
        <begin position="593"/>
        <end position="665"/>
    </location>
</feature>
<reference evidence="14" key="2">
    <citation type="submission" date="2025-08" db="UniProtKB">
        <authorList>
            <consortium name="Ensembl"/>
        </authorList>
    </citation>
    <scope>IDENTIFICATION</scope>
</reference>
<keyword evidence="7 11" id="KW-0472">Membrane</keyword>
<evidence type="ECO:0000313" key="14">
    <source>
        <dbReference type="Ensembl" id="ENSHHUP00000082759.1"/>
    </source>
</evidence>
<reference evidence="14" key="3">
    <citation type="submission" date="2025-09" db="UniProtKB">
        <authorList>
            <consortium name="Ensembl"/>
        </authorList>
    </citation>
    <scope>IDENTIFICATION</scope>
</reference>
<organism evidence="14 15">
    <name type="scientific">Hucho hucho</name>
    <name type="common">huchen</name>
    <dbReference type="NCBI Taxonomy" id="62062"/>
    <lineage>
        <taxon>Eukaryota</taxon>
        <taxon>Metazoa</taxon>
        <taxon>Chordata</taxon>
        <taxon>Craniata</taxon>
        <taxon>Vertebrata</taxon>
        <taxon>Euteleostomi</taxon>
        <taxon>Actinopterygii</taxon>
        <taxon>Neopterygii</taxon>
        <taxon>Teleostei</taxon>
        <taxon>Protacanthopterygii</taxon>
        <taxon>Salmoniformes</taxon>
        <taxon>Salmonidae</taxon>
        <taxon>Salmoninae</taxon>
        <taxon>Hucho</taxon>
    </lineage>
</organism>
<keyword evidence="4 12" id="KW-0732">Signal</keyword>
<evidence type="ECO:0000256" key="3">
    <source>
        <dbReference type="ARBA" id="ARBA00022692"/>
    </source>
</evidence>
<dbReference type="Gene3D" id="2.60.40.10">
    <property type="entry name" value="Immunoglobulins"/>
    <property type="match status" value="4"/>
</dbReference>
<evidence type="ECO:0000256" key="4">
    <source>
        <dbReference type="ARBA" id="ARBA00022729"/>
    </source>
</evidence>
<dbReference type="PROSITE" id="PS50853">
    <property type="entry name" value="FN3"/>
    <property type="match status" value="2"/>
</dbReference>
<dbReference type="InterPro" id="IPR013783">
    <property type="entry name" value="Ig-like_fold"/>
</dbReference>